<comment type="caution">
    <text evidence="11">The sequence shown here is derived from an EMBL/GenBank/DDBJ whole genome shotgun (WGS) entry which is preliminary data.</text>
</comment>
<protein>
    <recommendedName>
        <fullName evidence="9">Tryptophan synthase alpha chain</fullName>
        <ecNumber evidence="9">4.2.1.20</ecNumber>
    </recommendedName>
</protein>
<organism evidence="11 12">
    <name type="scientific">Halospeciosus flavus</name>
    <dbReference type="NCBI Taxonomy" id="3032283"/>
    <lineage>
        <taxon>Archaea</taxon>
        <taxon>Methanobacteriati</taxon>
        <taxon>Methanobacteriota</taxon>
        <taxon>Stenosarchaea group</taxon>
        <taxon>Halobacteria</taxon>
        <taxon>Halobacteriales</taxon>
        <taxon>Halobacteriaceae</taxon>
        <taxon>Halospeciosus</taxon>
    </lineage>
</organism>
<dbReference type="InterPro" id="IPR002028">
    <property type="entry name" value="Trp_synthase_suA"/>
</dbReference>
<name>A0ABD5Z5T6_9EURY</name>
<comment type="subunit">
    <text evidence="3 9">Tetramer of two alpha and two beta chains.</text>
</comment>
<evidence type="ECO:0000256" key="7">
    <source>
        <dbReference type="ARBA" id="ARBA00023239"/>
    </source>
</evidence>
<keyword evidence="5 9" id="KW-0822">Tryptophan biosynthesis</keyword>
<evidence type="ECO:0000256" key="10">
    <source>
        <dbReference type="RuleBase" id="RU003662"/>
    </source>
</evidence>
<dbReference type="EMBL" id="JBHTAR010000011">
    <property type="protein sequence ID" value="MFC7200523.1"/>
    <property type="molecule type" value="Genomic_DNA"/>
</dbReference>
<dbReference type="PANTHER" id="PTHR43406">
    <property type="entry name" value="TRYPTOPHAN SYNTHASE, ALPHA CHAIN"/>
    <property type="match status" value="1"/>
</dbReference>
<dbReference type="AlphaFoldDB" id="A0ABD5Z5T6"/>
<dbReference type="GO" id="GO:0004834">
    <property type="term" value="F:tryptophan synthase activity"/>
    <property type="evidence" value="ECO:0007669"/>
    <property type="project" value="UniProtKB-UniRule"/>
</dbReference>
<comment type="catalytic activity">
    <reaction evidence="8 9">
        <text>(1S,2R)-1-C-(indol-3-yl)glycerol 3-phosphate + L-serine = D-glyceraldehyde 3-phosphate + L-tryptophan + H2O</text>
        <dbReference type="Rhea" id="RHEA:10532"/>
        <dbReference type="ChEBI" id="CHEBI:15377"/>
        <dbReference type="ChEBI" id="CHEBI:33384"/>
        <dbReference type="ChEBI" id="CHEBI:57912"/>
        <dbReference type="ChEBI" id="CHEBI:58866"/>
        <dbReference type="ChEBI" id="CHEBI:59776"/>
        <dbReference type="EC" id="4.2.1.20"/>
    </reaction>
</comment>
<dbReference type="PANTHER" id="PTHR43406:SF1">
    <property type="entry name" value="TRYPTOPHAN SYNTHASE ALPHA CHAIN, CHLOROPLASTIC"/>
    <property type="match status" value="1"/>
</dbReference>
<evidence type="ECO:0000256" key="2">
    <source>
        <dbReference type="ARBA" id="ARBA00004733"/>
    </source>
</evidence>
<evidence type="ECO:0000256" key="1">
    <source>
        <dbReference type="ARBA" id="ARBA00003365"/>
    </source>
</evidence>
<evidence type="ECO:0000256" key="8">
    <source>
        <dbReference type="ARBA" id="ARBA00049047"/>
    </source>
</evidence>
<evidence type="ECO:0000256" key="3">
    <source>
        <dbReference type="ARBA" id="ARBA00011270"/>
    </source>
</evidence>
<feature type="active site" description="Proton acceptor" evidence="9">
    <location>
        <position position="46"/>
    </location>
</feature>
<comment type="function">
    <text evidence="1 9">The alpha subunit is responsible for the aldol cleavage of indoleglycerol phosphate to indole and glyceraldehyde 3-phosphate.</text>
</comment>
<dbReference type="EC" id="4.2.1.20" evidence="9"/>
<dbReference type="InterPro" id="IPR018204">
    <property type="entry name" value="Trp_synthase_alpha_AS"/>
</dbReference>
<dbReference type="CDD" id="cd04724">
    <property type="entry name" value="Tryptophan_synthase_alpha"/>
    <property type="match status" value="1"/>
</dbReference>
<dbReference type="Proteomes" id="UP001596447">
    <property type="component" value="Unassembled WGS sequence"/>
</dbReference>
<comment type="pathway">
    <text evidence="2 9">Amino-acid biosynthesis; L-tryptophan biosynthesis; L-tryptophan from chorismate: step 5/5.</text>
</comment>
<gene>
    <name evidence="9 11" type="primary">trpA</name>
    <name evidence="11" type="ORF">ACFQJ9_14050</name>
</gene>
<reference evidence="11 12" key="1">
    <citation type="journal article" date="2019" name="Int. J. Syst. Evol. Microbiol.">
        <title>The Global Catalogue of Microorganisms (GCM) 10K type strain sequencing project: providing services to taxonomists for standard genome sequencing and annotation.</title>
        <authorList>
            <consortium name="The Broad Institute Genomics Platform"/>
            <consortium name="The Broad Institute Genome Sequencing Center for Infectious Disease"/>
            <person name="Wu L."/>
            <person name="Ma J."/>
        </authorList>
    </citation>
    <scope>NUCLEOTIDE SEQUENCE [LARGE SCALE GENOMIC DNA]</scope>
    <source>
        <strain evidence="11 12">XZGYJ-43</strain>
    </source>
</reference>
<dbReference type="NCBIfam" id="TIGR00262">
    <property type="entry name" value="trpA"/>
    <property type="match status" value="1"/>
</dbReference>
<evidence type="ECO:0000256" key="9">
    <source>
        <dbReference type="HAMAP-Rule" id="MF_00131"/>
    </source>
</evidence>
<sequence length="277" mass="29500">MTREDLEAAFEGEPALVAYVAAGDPSIEDTKEYVKALVRGGADVVELGLPFSEPIAEGPTIQAAVRRSLGAGMTVEKYLDLVRDLREEDVDVPIVCMTYYNLIYQYGEEGPDDFVEAAADAGVDGFVVPDLPVDESGPMHDACEANDLALVSMVAPTTTEERLDRMLEQASGFVYVQARLGTTGAQADVSEQTHEGLERVGETDVPKAVGFGIASGEQAKEVVEGGADGVIVGSAFIDIIEEGVESDEDVDVAARLESKARELKEGAVEGMPRPERT</sequence>
<dbReference type="Pfam" id="PF00290">
    <property type="entry name" value="Trp_syntA"/>
    <property type="match status" value="1"/>
</dbReference>
<keyword evidence="6 9" id="KW-0057">Aromatic amino acid biosynthesis</keyword>
<dbReference type="SUPFAM" id="SSF51366">
    <property type="entry name" value="Ribulose-phoshate binding barrel"/>
    <property type="match status" value="1"/>
</dbReference>
<dbReference type="InterPro" id="IPR013785">
    <property type="entry name" value="Aldolase_TIM"/>
</dbReference>
<evidence type="ECO:0000256" key="4">
    <source>
        <dbReference type="ARBA" id="ARBA00022605"/>
    </source>
</evidence>
<proteinExistence type="inferred from homology"/>
<keyword evidence="12" id="KW-1185">Reference proteome</keyword>
<dbReference type="Gene3D" id="3.20.20.70">
    <property type="entry name" value="Aldolase class I"/>
    <property type="match status" value="1"/>
</dbReference>
<keyword evidence="7 9" id="KW-0456">Lyase</keyword>
<evidence type="ECO:0000256" key="6">
    <source>
        <dbReference type="ARBA" id="ARBA00023141"/>
    </source>
</evidence>
<dbReference type="PROSITE" id="PS00167">
    <property type="entry name" value="TRP_SYNTHASE_ALPHA"/>
    <property type="match status" value="1"/>
</dbReference>
<dbReference type="HAMAP" id="MF_00131">
    <property type="entry name" value="Trp_synth_alpha"/>
    <property type="match status" value="1"/>
</dbReference>
<dbReference type="InterPro" id="IPR011060">
    <property type="entry name" value="RibuloseP-bd_barrel"/>
</dbReference>
<dbReference type="FunFam" id="3.20.20.70:FF:000037">
    <property type="entry name" value="Tryptophan synthase alpha chain"/>
    <property type="match status" value="1"/>
</dbReference>
<comment type="similarity">
    <text evidence="9 10">Belongs to the TrpA family.</text>
</comment>
<accession>A0ABD5Z5T6</accession>
<feature type="active site" description="Proton acceptor" evidence="9">
    <location>
        <position position="57"/>
    </location>
</feature>
<keyword evidence="4 9" id="KW-0028">Amino-acid biosynthesis</keyword>
<evidence type="ECO:0000313" key="11">
    <source>
        <dbReference type="EMBL" id="MFC7200523.1"/>
    </source>
</evidence>
<evidence type="ECO:0000313" key="12">
    <source>
        <dbReference type="Proteomes" id="UP001596447"/>
    </source>
</evidence>
<evidence type="ECO:0000256" key="5">
    <source>
        <dbReference type="ARBA" id="ARBA00022822"/>
    </source>
</evidence>
<dbReference type="RefSeq" id="WP_279527301.1">
    <property type="nucleotide sequence ID" value="NZ_CP122312.1"/>
</dbReference>